<accession>A0AA45WQ60</accession>
<dbReference type="RefSeq" id="WP_102993258.1">
    <property type="nucleotide sequence ID" value="NZ_FXTU01000004.1"/>
</dbReference>
<dbReference type="Proteomes" id="UP001157946">
    <property type="component" value="Unassembled WGS sequence"/>
</dbReference>
<gene>
    <name evidence="1" type="ORF">SAMN06265361_104264</name>
</gene>
<protein>
    <submittedName>
        <fullName evidence="1">Uncharacterized protein</fullName>
    </submittedName>
</protein>
<reference evidence="1" key="1">
    <citation type="submission" date="2017-05" db="EMBL/GenBank/DDBJ databases">
        <authorList>
            <person name="Varghese N."/>
            <person name="Submissions S."/>
        </authorList>
    </citation>
    <scope>NUCLEOTIDE SEQUENCE</scope>
    <source>
        <strain evidence="1">DSM 45262</strain>
    </source>
</reference>
<organism evidence="1 2">
    <name type="scientific">Laceyella tengchongensis</name>
    <dbReference type="NCBI Taxonomy" id="574699"/>
    <lineage>
        <taxon>Bacteria</taxon>
        <taxon>Bacillati</taxon>
        <taxon>Bacillota</taxon>
        <taxon>Bacilli</taxon>
        <taxon>Bacillales</taxon>
        <taxon>Thermoactinomycetaceae</taxon>
        <taxon>Laceyella</taxon>
    </lineage>
</organism>
<evidence type="ECO:0000313" key="2">
    <source>
        <dbReference type="Proteomes" id="UP001157946"/>
    </source>
</evidence>
<comment type="caution">
    <text evidence="1">The sequence shown here is derived from an EMBL/GenBank/DDBJ whole genome shotgun (WGS) entry which is preliminary data.</text>
</comment>
<name>A0AA45WQ60_9BACL</name>
<keyword evidence="2" id="KW-1185">Reference proteome</keyword>
<dbReference type="AlphaFoldDB" id="A0AA45WQ60"/>
<proteinExistence type="predicted"/>
<sequence>MKMRELIPSLKKLNIKVQSISTMELNPDQMHTVFHIINEIADHQPETDMLLHGEWSRYRQSFLKQRLLHGWRKIRTAFYLERLAPHDAYAELAGLFEACFHEEYHEVGLEMNIFTLRAFLWNQEHLTEKMGAHRDRQGWVELLDLLDALEQAGYE</sequence>
<evidence type="ECO:0000313" key="1">
    <source>
        <dbReference type="EMBL" id="SMP23927.1"/>
    </source>
</evidence>
<dbReference type="EMBL" id="FXTU01000004">
    <property type="protein sequence ID" value="SMP23927.1"/>
    <property type="molecule type" value="Genomic_DNA"/>
</dbReference>